<evidence type="ECO:0000256" key="4">
    <source>
        <dbReference type="ARBA" id="ARBA00023125"/>
    </source>
</evidence>
<evidence type="ECO:0000256" key="7">
    <source>
        <dbReference type="ARBA" id="ARBA00023242"/>
    </source>
</evidence>
<dbReference type="EMBL" id="JAYDYQ010001086">
    <property type="protein sequence ID" value="KAK4492882.1"/>
    <property type="molecule type" value="Genomic_DNA"/>
</dbReference>
<evidence type="ECO:0000256" key="6">
    <source>
        <dbReference type="ARBA" id="ARBA00023163"/>
    </source>
</evidence>
<reference evidence="10 11" key="1">
    <citation type="journal article" date="2023" name="bioRxiv">
        <title>Genome report: Whole genome sequence and annotation of Penstemon davidsonii.</title>
        <authorList>
            <person name="Ostevik K.L."/>
            <person name="Alabady M."/>
            <person name="Zhang M."/>
            <person name="Rausher M.D."/>
        </authorList>
    </citation>
    <scope>NUCLEOTIDE SEQUENCE [LARGE SCALE GENOMIC DNA]</scope>
    <source>
        <strain evidence="10">DNT005</strain>
        <tissue evidence="10">Whole leaf</tissue>
    </source>
</reference>
<accession>A0ABR0DUI0</accession>
<keyword evidence="7" id="KW-0539">Nucleus</keyword>
<evidence type="ECO:0000256" key="2">
    <source>
        <dbReference type="ARBA" id="ARBA00022745"/>
    </source>
</evidence>
<evidence type="ECO:0000256" key="1">
    <source>
        <dbReference type="ARBA" id="ARBA00004123"/>
    </source>
</evidence>
<dbReference type="Gene3D" id="3.30.730.10">
    <property type="entry name" value="AP2/ERF domain"/>
    <property type="match status" value="1"/>
</dbReference>
<evidence type="ECO:0000313" key="11">
    <source>
        <dbReference type="Proteomes" id="UP001291926"/>
    </source>
</evidence>
<comment type="caution">
    <text evidence="10">The sequence shown here is derived from an EMBL/GenBank/DDBJ whole genome shotgun (WGS) entry which is preliminary data.</text>
</comment>
<evidence type="ECO:0000313" key="10">
    <source>
        <dbReference type="EMBL" id="KAK4492882.1"/>
    </source>
</evidence>
<dbReference type="PROSITE" id="PS51032">
    <property type="entry name" value="AP2_ERF"/>
    <property type="match status" value="1"/>
</dbReference>
<evidence type="ECO:0000256" key="3">
    <source>
        <dbReference type="ARBA" id="ARBA00023015"/>
    </source>
</evidence>
<dbReference type="PANTHER" id="PTHR31657:SF87">
    <property type="entry name" value="ETHYLENE-RESPONSIVE TRANSCRIPTION FACTOR RAP2-13"/>
    <property type="match status" value="1"/>
</dbReference>
<dbReference type="SUPFAM" id="SSF54171">
    <property type="entry name" value="DNA-binding domain"/>
    <property type="match status" value="1"/>
</dbReference>
<evidence type="ECO:0000256" key="8">
    <source>
        <dbReference type="ARBA" id="ARBA00024343"/>
    </source>
</evidence>
<comment type="similarity">
    <text evidence="8">Belongs to the AP2/ERF transcription factor family. ERF subfamily.</text>
</comment>
<dbReference type="InterPro" id="IPR001471">
    <property type="entry name" value="AP2/ERF_dom"/>
</dbReference>
<keyword evidence="11" id="KW-1185">Reference proteome</keyword>
<dbReference type="InterPro" id="IPR051758">
    <property type="entry name" value="ERF/AP2-like"/>
</dbReference>
<dbReference type="CDD" id="cd00018">
    <property type="entry name" value="AP2"/>
    <property type="match status" value="1"/>
</dbReference>
<dbReference type="PANTHER" id="PTHR31657">
    <property type="entry name" value="ETHYLENE-RESPONSIVE TRANSCRIPTION FACTOR ERF061"/>
    <property type="match status" value="1"/>
</dbReference>
<proteinExistence type="inferred from homology"/>
<protein>
    <recommendedName>
        <fullName evidence="9">AP2/ERF domain-containing protein</fullName>
    </recommendedName>
</protein>
<keyword evidence="2" id="KW-0936">Ethylene signaling pathway</keyword>
<dbReference type="InterPro" id="IPR036955">
    <property type="entry name" value="AP2/ERF_dom_sf"/>
</dbReference>
<feature type="domain" description="AP2/ERF" evidence="9">
    <location>
        <begin position="49"/>
        <end position="108"/>
    </location>
</feature>
<keyword evidence="5" id="KW-0010">Activator</keyword>
<keyword evidence="3" id="KW-0805">Transcription regulation</keyword>
<dbReference type="PRINTS" id="PR00367">
    <property type="entry name" value="ETHRSPELEMNT"/>
</dbReference>
<dbReference type="Proteomes" id="UP001291926">
    <property type="component" value="Unassembled WGS sequence"/>
</dbReference>
<dbReference type="SMART" id="SM00380">
    <property type="entry name" value="AP2"/>
    <property type="match status" value="1"/>
</dbReference>
<dbReference type="InterPro" id="IPR016177">
    <property type="entry name" value="DNA-bd_dom_sf"/>
</dbReference>
<organism evidence="10 11">
    <name type="scientific">Penstemon davidsonii</name>
    <dbReference type="NCBI Taxonomy" id="160366"/>
    <lineage>
        <taxon>Eukaryota</taxon>
        <taxon>Viridiplantae</taxon>
        <taxon>Streptophyta</taxon>
        <taxon>Embryophyta</taxon>
        <taxon>Tracheophyta</taxon>
        <taxon>Spermatophyta</taxon>
        <taxon>Magnoliopsida</taxon>
        <taxon>eudicotyledons</taxon>
        <taxon>Gunneridae</taxon>
        <taxon>Pentapetalae</taxon>
        <taxon>asterids</taxon>
        <taxon>lamiids</taxon>
        <taxon>Lamiales</taxon>
        <taxon>Plantaginaceae</taxon>
        <taxon>Cheloneae</taxon>
        <taxon>Penstemon</taxon>
    </lineage>
</organism>
<keyword evidence="4" id="KW-0238">DNA-binding</keyword>
<evidence type="ECO:0000256" key="5">
    <source>
        <dbReference type="ARBA" id="ARBA00023159"/>
    </source>
</evidence>
<dbReference type="Pfam" id="PF00847">
    <property type="entry name" value="AP2"/>
    <property type="match status" value="1"/>
</dbReference>
<sequence length="232" mass="26596">MSHKDKKPKIGGTSENEMDLSTYQVPVPNQDNQNMISFAHDQGPFNNKMYRGVRQRHGGKWVAEIRLPRNRNRSRLWLGTFDNAEDAALAYDRQAFKLRGQNAKLNFPHLFLAAKKAEEVNLMSTSSSTINNSVEPLQEVIQHDHHPIYDQTSSYEFGHVVLGERNFESFESQSDNCINVGDVLLNMSKTEWFSNWHNTGNLDITVPGFTDDMQIQQENFTLDSNPWNFCDG</sequence>
<keyword evidence="6" id="KW-0804">Transcription</keyword>
<evidence type="ECO:0000259" key="9">
    <source>
        <dbReference type="PROSITE" id="PS51032"/>
    </source>
</evidence>
<name>A0ABR0DUI0_9LAMI</name>
<gene>
    <name evidence="10" type="ORF">RD792_000207</name>
</gene>
<comment type="subcellular location">
    <subcellularLocation>
        <location evidence="1">Nucleus</location>
    </subcellularLocation>
</comment>